<keyword evidence="9 12" id="KW-0407">Ion channel</keyword>
<keyword evidence="7 12" id="KW-0406">Ion transport</keyword>
<feature type="transmembrane region" description="Helical" evidence="12">
    <location>
        <begin position="34"/>
        <end position="55"/>
    </location>
</feature>
<feature type="binding site" evidence="12">
    <location>
        <position position="78"/>
    </location>
    <ligand>
        <name>Na(+)</name>
        <dbReference type="ChEBI" id="CHEBI:29101"/>
        <note>structural</note>
    </ligand>
</feature>
<name>A0A7W4W314_9GAMM</name>
<organism evidence="13 14">
    <name type="scientific">Litorivivens lipolytica</name>
    <dbReference type="NCBI Taxonomy" id="1524264"/>
    <lineage>
        <taxon>Bacteria</taxon>
        <taxon>Pseudomonadati</taxon>
        <taxon>Pseudomonadota</taxon>
        <taxon>Gammaproteobacteria</taxon>
        <taxon>Litorivivens</taxon>
    </lineage>
</organism>
<feature type="transmembrane region" description="Helical" evidence="12">
    <location>
        <begin position="97"/>
        <end position="121"/>
    </location>
</feature>
<keyword evidence="14" id="KW-1185">Reference proteome</keyword>
<evidence type="ECO:0000256" key="5">
    <source>
        <dbReference type="ARBA" id="ARBA00022989"/>
    </source>
</evidence>
<evidence type="ECO:0000256" key="11">
    <source>
        <dbReference type="ARBA" id="ARBA00035585"/>
    </source>
</evidence>
<evidence type="ECO:0000256" key="8">
    <source>
        <dbReference type="ARBA" id="ARBA00023136"/>
    </source>
</evidence>
<evidence type="ECO:0000256" key="1">
    <source>
        <dbReference type="ARBA" id="ARBA00004651"/>
    </source>
</evidence>
<gene>
    <name evidence="12" type="primary">fluC</name>
    <name evidence="12" type="synonym">crcB</name>
    <name evidence="13" type="ORF">FHR99_000631</name>
</gene>
<comment type="activity regulation">
    <text evidence="12">Na(+) is not transported, but it plays an essential structural role and its presence is essential for fluoride channel function.</text>
</comment>
<dbReference type="EMBL" id="JACHWY010000001">
    <property type="protein sequence ID" value="MBB3046395.1"/>
    <property type="molecule type" value="Genomic_DNA"/>
</dbReference>
<dbReference type="Pfam" id="PF02537">
    <property type="entry name" value="CRCB"/>
    <property type="match status" value="1"/>
</dbReference>
<keyword evidence="6 12" id="KW-0915">Sodium</keyword>
<evidence type="ECO:0000256" key="6">
    <source>
        <dbReference type="ARBA" id="ARBA00023053"/>
    </source>
</evidence>
<keyword evidence="3" id="KW-0997">Cell inner membrane</keyword>
<keyword evidence="12" id="KW-0479">Metal-binding</keyword>
<dbReference type="GO" id="GO:0140114">
    <property type="term" value="P:cellular detoxification of fluoride"/>
    <property type="evidence" value="ECO:0007669"/>
    <property type="project" value="UniProtKB-UniRule"/>
</dbReference>
<feature type="binding site" evidence="12">
    <location>
        <position position="75"/>
    </location>
    <ligand>
        <name>Na(+)</name>
        <dbReference type="ChEBI" id="CHEBI:29101"/>
        <note>structural</note>
    </ligand>
</feature>
<keyword evidence="8 12" id="KW-0472">Membrane</keyword>
<dbReference type="GO" id="GO:0005886">
    <property type="term" value="C:plasma membrane"/>
    <property type="evidence" value="ECO:0007669"/>
    <property type="project" value="UniProtKB-SubCell"/>
</dbReference>
<keyword evidence="12" id="KW-0813">Transport</keyword>
<sequence length="122" mass="13190">MLQYLLVALGGALGSVSRFAIGRASFHWFDHSWPWATFAVNSLGSFAIGLIYVLITERSAMHADSRYLLMVGFLGAFTTFSTFALETVAMLEGGRWGLALGYVLATLVSCILGCGLGMLVMR</sequence>
<protein>
    <recommendedName>
        <fullName evidence="12">Fluoride-specific ion channel FluC</fullName>
    </recommendedName>
</protein>
<dbReference type="InterPro" id="IPR003691">
    <property type="entry name" value="FluC"/>
</dbReference>
<dbReference type="HAMAP" id="MF_00454">
    <property type="entry name" value="FluC"/>
    <property type="match status" value="1"/>
</dbReference>
<reference evidence="13 14" key="1">
    <citation type="submission" date="2020-08" db="EMBL/GenBank/DDBJ databases">
        <title>Genomic Encyclopedia of Type Strains, Phase III (KMG-III): the genomes of soil and plant-associated and newly described type strains.</title>
        <authorList>
            <person name="Whitman W."/>
        </authorList>
    </citation>
    <scope>NUCLEOTIDE SEQUENCE [LARGE SCALE GENOMIC DNA]</scope>
    <source>
        <strain evidence="13 14">CECT 8654</strain>
    </source>
</reference>
<comment type="catalytic activity">
    <reaction evidence="11">
        <text>fluoride(in) = fluoride(out)</text>
        <dbReference type="Rhea" id="RHEA:76159"/>
        <dbReference type="ChEBI" id="CHEBI:17051"/>
    </reaction>
    <physiologicalReaction direction="left-to-right" evidence="11">
        <dbReference type="Rhea" id="RHEA:76160"/>
    </physiologicalReaction>
</comment>
<dbReference type="NCBIfam" id="TIGR00494">
    <property type="entry name" value="crcB"/>
    <property type="match status" value="1"/>
</dbReference>
<dbReference type="Proteomes" id="UP000537130">
    <property type="component" value="Unassembled WGS sequence"/>
</dbReference>
<dbReference type="GO" id="GO:0046872">
    <property type="term" value="F:metal ion binding"/>
    <property type="evidence" value="ECO:0007669"/>
    <property type="project" value="UniProtKB-KW"/>
</dbReference>
<evidence type="ECO:0000256" key="7">
    <source>
        <dbReference type="ARBA" id="ARBA00023065"/>
    </source>
</evidence>
<evidence type="ECO:0000313" key="14">
    <source>
        <dbReference type="Proteomes" id="UP000537130"/>
    </source>
</evidence>
<comment type="similarity">
    <text evidence="10 12">Belongs to the fluoride channel Fluc/FEX (TC 1.A.43) family.</text>
</comment>
<evidence type="ECO:0000313" key="13">
    <source>
        <dbReference type="EMBL" id="MBB3046395.1"/>
    </source>
</evidence>
<comment type="caution">
    <text evidence="13">The sequence shown here is derived from an EMBL/GenBank/DDBJ whole genome shotgun (WGS) entry which is preliminary data.</text>
</comment>
<dbReference type="GO" id="GO:0062054">
    <property type="term" value="F:fluoride channel activity"/>
    <property type="evidence" value="ECO:0007669"/>
    <property type="project" value="UniProtKB-UniRule"/>
</dbReference>
<dbReference type="RefSeq" id="WP_183409093.1">
    <property type="nucleotide sequence ID" value="NZ_JACHWY010000001.1"/>
</dbReference>
<feature type="transmembrane region" description="Helical" evidence="12">
    <location>
        <begin position="67"/>
        <end position="85"/>
    </location>
</feature>
<evidence type="ECO:0000256" key="12">
    <source>
        <dbReference type="HAMAP-Rule" id="MF_00454"/>
    </source>
</evidence>
<dbReference type="AlphaFoldDB" id="A0A7W4W314"/>
<dbReference type="PANTHER" id="PTHR28259">
    <property type="entry name" value="FLUORIDE EXPORT PROTEIN 1-RELATED"/>
    <property type="match status" value="1"/>
</dbReference>
<proteinExistence type="inferred from homology"/>
<keyword evidence="2 12" id="KW-1003">Cell membrane</keyword>
<evidence type="ECO:0000256" key="4">
    <source>
        <dbReference type="ARBA" id="ARBA00022692"/>
    </source>
</evidence>
<evidence type="ECO:0000256" key="3">
    <source>
        <dbReference type="ARBA" id="ARBA00022519"/>
    </source>
</evidence>
<evidence type="ECO:0000256" key="10">
    <source>
        <dbReference type="ARBA" id="ARBA00035120"/>
    </source>
</evidence>
<comment type="subcellular location">
    <subcellularLocation>
        <location evidence="1 12">Cell membrane</location>
        <topology evidence="1 12">Multi-pass membrane protein</topology>
    </subcellularLocation>
</comment>
<dbReference type="PANTHER" id="PTHR28259:SF1">
    <property type="entry name" value="FLUORIDE EXPORT PROTEIN 1-RELATED"/>
    <property type="match status" value="1"/>
</dbReference>
<keyword evidence="4 12" id="KW-0812">Transmembrane</keyword>
<accession>A0A7W4W314</accession>
<evidence type="ECO:0000256" key="9">
    <source>
        <dbReference type="ARBA" id="ARBA00023303"/>
    </source>
</evidence>
<keyword evidence="5 12" id="KW-1133">Transmembrane helix</keyword>
<comment type="function">
    <text evidence="12">Fluoride-specific ion channel. Important for reducing fluoride concentration in the cell, thus reducing its toxicity.</text>
</comment>
<evidence type="ECO:0000256" key="2">
    <source>
        <dbReference type="ARBA" id="ARBA00022475"/>
    </source>
</evidence>